<dbReference type="Proteomes" id="UP001243989">
    <property type="component" value="Unassembled WGS sequence"/>
</dbReference>
<dbReference type="RefSeq" id="XP_060439632.1">
    <property type="nucleotide sequence ID" value="XM_060581591.1"/>
</dbReference>
<name>A0AAI9ZFK3_9PEZI</name>
<organism evidence="1 2">
    <name type="scientific">Colletotrichum phormii</name>
    <dbReference type="NCBI Taxonomy" id="359342"/>
    <lineage>
        <taxon>Eukaryota</taxon>
        <taxon>Fungi</taxon>
        <taxon>Dikarya</taxon>
        <taxon>Ascomycota</taxon>
        <taxon>Pezizomycotina</taxon>
        <taxon>Sordariomycetes</taxon>
        <taxon>Hypocreomycetidae</taxon>
        <taxon>Glomerellales</taxon>
        <taxon>Glomerellaceae</taxon>
        <taxon>Colletotrichum</taxon>
        <taxon>Colletotrichum acutatum species complex</taxon>
    </lineage>
</organism>
<comment type="caution">
    <text evidence="1">The sequence shown here is derived from an EMBL/GenBank/DDBJ whole genome shotgun (WGS) entry which is preliminary data.</text>
</comment>
<dbReference type="EMBL" id="JAHMHQ010000028">
    <property type="protein sequence ID" value="KAK1623637.1"/>
    <property type="molecule type" value="Genomic_DNA"/>
</dbReference>
<dbReference type="GeneID" id="85466453"/>
<keyword evidence="2" id="KW-1185">Reference proteome</keyword>
<dbReference type="AlphaFoldDB" id="A0AAI9ZFK3"/>
<evidence type="ECO:0000313" key="1">
    <source>
        <dbReference type="EMBL" id="KAK1623637.1"/>
    </source>
</evidence>
<accession>A0AAI9ZFK3</accession>
<reference evidence="1" key="1">
    <citation type="submission" date="2021-06" db="EMBL/GenBank/DDBJ databases">
        <title>Comparative genomics, transcriptomics and evolutionary studies reveal genomic signatures of adaptation to plant cell wall in hemibiotrophic fungi.</title>
        <authorList>
            <consortium name="DOE Joint Genome Institute"/>
            <person name="Baroncelli R."/>
            <person name="Diaz J.F."/>
            <person name="Benocci T."/>
            <person name="Peng M."/>
            <person name="Battaglia E."/>
            <person name="Haridas S."/>
            <person name="Andreopoulos W."/>
            <person name="Labutti K."/>
            <person name="Pangilinan J."/>
            <person name="Floch G.L."/>
            <person name="Makela M.R."/>
            <person name="Henrissat B."/>
            <person name="Grigoriev I.V."/>
            <person name="Crouch J.A."/>
            <person name="De Vries R.P."/>
            <person name="Sukno S.A."/>
            <person name="Thon M.R."/>
        </authorList>
    </citation>
    <scope>NUCLEOTIDE SEQUENCE</scope>
    <source>
        <strain evidence="1">CBS 102054</strain>
    </source>
</reference>
<sequence>MCARVKNRCKPPSAALYRSPRTNFPGAIFCCNTPKGVHVSPCLGVWLVPLGSSGSLWATLRKRTAQMPTGYSRYSVCERERERERERRGVMEAFLSSVRSHTPFVNHMPADKHNTSNQAYLAKNESLVLVTQALNMASHPPACSGHFLFLPHSGQNSPKIKTKHSLFGNKVAFINKSP</sequence>
<evidence type="ECO:0000313" key="2">
    <source>
        <dbReference type="Proteomes" id="UP001243989"/>
    </source>
</evidence>
<gene>
    <name evidence="1" type="ORF">BDP81DRAFT_120074</name>
</gene>
<protein>
    <submittedName>
        <fullName evidence="1">Uncharacterized protein</fullName>
    </submittedName>
</protein>
<proteinExistence type="predicted"/>